<evidence type="ECO:0000313" key="3">
    <source>
        <dbReference type="Proteomes" id="UP000244189"/>
    </source>
</evidence>
<evidence type="ECO:0000256" key="1">
    <source>
        <dbReference type="SAM" id="Phobius"/>
    </source>
</evidence>
<evidence type="ECO:0008006" key="4">
    <source>
        <dbReference type="Google" id="ProtNLM"/>
    </source>
</evidence>
<sequence>MNGSEVISKAAKIKSVPVILLLAAVVLAIWQHWPAPTKPRLAGIHERWRPDLSTIQSISDALPVVSDYISKQVGTRDERVARGVDAFVRDRFVQGFSYIPVRDNWLLKATFGLKSDDYRSPVDADDILRHRHAICSQQSIVFMELLRHYGISYGAVLFEWPDPDPLYHGHFAVAALVDGHWRYFDPDLEVVGSPLVRSMIDGTAIADAYPSNPRLVERMTYAAAHGGIALAHVNTYAAPRGKLLQDFTHGMSILTPIILVTAALVLFIMQTRRPRGSRKGLTLN</sequence>
<proteinExistence type="predicted"/>
<gene>
    <name evidence="2" type="ORF">C8J26_1534</name>
</gene>
<feature type="transmembrane region" description="Helical" evidence="1">
    <location>
        <begin position="250"/>
        <end position="269"/>
    </location>
</feature>
<accession>A0A2T5GPM6</accession>
<keyword evidence="3" id="KW-1185">Reference proteome</keyword>
<dbReference type="Proteomes" id="UP000244189">
    <property type="component" value="Unassembled WGS sequence"/>
</dbReference>
<dbReference type="InterPro" id="IPR038765">
    <property type="entry name" value="Papain-like_cys_pep_sf"/>
</dbReference>
<reference evidence="2 3" key="1">
    <citation type="submission" date="2018-04" db="EMBL/GenBank/DDBJ databases">
        <title>Genomic Encyclopedia of Type Strains, Phase III (KMG-III): the genomes of soil and plant-associated and newly described type strains.</title>
        <authorList>
            <person name="Whitman W."/>
        </authorList>
    </citation>
    <scope>NUCLEOTIDE SEQUENCE [LARGE SCALE GENOMIC DNA]</scope>
    <source>
        <strain evidence="2 3">MA101b</strain>
    </source>
</reference>
<dbReference type="RefSeq" id="WP_146168795.1">
    <property type="nucleotide sequence ID" value="NZ_QAOG01000002.1"/>
</dbReference>
<dbReference type="EMBL" id="QAOG01000002">
    <property type="protein sequence ID" value="PTQ61208.1"/>
    <property type="molecule type" value="Genomic_DNA"/>
</dbReference>
<dbReference type="SUPFAM" id="SSF54001">
    <property type="entry name" value="Cysteine proteinases"/>
    <property type="match status" value="1"/>
</dbReference>
<evidence type="ECO:0000313" key="2">
    <source>
        <dbReference type="EMBL" id="PTQ61208.1"/>
    </source>
</evidence>
<comment type="caution">
    <text evidence="2">The sequence shown here is derived from an EMBL/GenBank/DDBJ whole genome shotgun (WGS) entry which is preliminary data.</text>
</comment>
<dbReference type="Gene3D" id="3.10.620.30">
    <property type="match status" value="1"/>
</dbReference>
<organism evidence="2 3">
    <name type="scientific">Sphingomonas aurantiaca</name>
    <dbReference type="NCBI Taxonomy" id="185949"/>
    <lineage>
        <taxon>Bacteria</taxon>
        <taxon>Pseudomonadati</taxon>
        <taxon>Pseudomonadota</taxon>
        <taxon>Alphaproteobacteria</taxon>
        <taxon>Sphingomonadales</taxon>
        <taxon>Sphingomonadaceae</taxon>
        <taxon>Sphingomonas</taxon>
    </lineage>
</organism>
<keyword evidence="1" id="KW-1133">Transmembrane helix</keyword>
<keyword evidence="1" id="KW-0812">Transmembrane</keyword>
<dbReference type="AlphaFoldDB" id="A0A2T5GPM6"/>
<protein>
    <recommendedName>
        <fullName evidence="4">Transglutaminase superfamily protein</fullName>
    </recommendedName>
</protein>
<keyword evidence="1" id="KW-0472">Membrane</keyword>
<name>A0A2T5GPM6_9SPHN</name>